<keyword evidence="2" id="KW-1185">Reference proteome</keyword>
<keyword evidence="1" id="KW-0969">Cilium</keyword>
<accession>A0ABS2MME9</accession>
<dbReference type="PANTHER" id="PTHR30531">
    <property type="entry name" value="FLAGELLAR BIOSYNTHETIC PROTEIN FLHB"/>
    <property type="match status" value="1"/>
</dbReference>
<organism evidence="1 2">
    <name type="scientific">Fusibacter tunisiensis</name>
    <dbReference type="NCBI Taxonomy" id="1008308"/>
    <lineage>
        <taxon>Bacteria</taxon>
        <taxon>Bacillati</taxon>
        <taxon>Bacillota</taxon>
        <taxon>Clostridia</taxon>
        <taxon>Eubacteriales</taxon>
        <taxon>Eubacteriales Family XII. Incertae Sedis</taxon>
        <taxon>Fusibacter</taxon>
    </lineage>
</organism>
<dbReference type="PANTHER" id="PTHR30531:SF12">
    <property type="entry name" value="FLAGELLAR BIOSYNTHETIC PROTEIN FLHB"/>
    <property type="match status" value="1"/>
</dbReference>
<dbReference type="EMBL" id="JAFBDT010000001">
    <property type="protein sequence ID" value="MBM7560571.1"/>
    <property type="molecule type" value="Genomic_DNA"/>
</dbReference>
<dbReference type="InterPro" id="IPR006135">
    <property type="entry name" value="T3SS_substrate_exporter"/>
</dbReference>
<dbReference type="RefSeq" id="WP_204661094.1">
    <property type="nucleotide sequence ID" value="NZ_JAFBDT010000001.1"/>
</dbReference>
<name>A0ABS2MME9_9FIRM</name>
<evidence type="ECO:0000313" key="2">
    <source>
        <dbReference type="Proteomes" id="UP000767854"/>
    </source>
</evidence>
<sequence length="91" mass="10114">MENKKKLASALKFNPDVDAAPQVIAKGIGLVAENIIKRAEESDVPVYVDEKLSRQLNQLDIGDQIPYELYEVVAEVLVFISDVDQKKGTIK</sequence>
<evidence type="ECO:0000313" key="1">
    <source>
        <dbReference type="EMBL" id="MBM7560571.1"/>
    </source>
</evidence>
<dbReference type="Gene3D" id="3.40.1690.10">
    <property type="entry name" value="secretion proteins EscU"/>
    <property type="match status" value="1"/>
</dbReference>
<keyword evidence="1" id="KW-0282">Flagellum</keyword>
<dbReference type="Proteomes" id="UP000767854">
    <property type="component" value="Unassembled WGS sequence"/>
</dbReference>
<dbReference type="Pfam" id="PF01312">
    <property type="entry name" value="Bac_export_2"/>
    <property type="match status" value="1"/>
</dbReference>
<protein>
    <submittedName>
        <fullName evidence="1">Flagellar biosynthesis protein</fullName>
    </submittedName>
</protein>
<comment type="caution">
    <text evidence="1">The sequence shown here is derived from an EMBL/GenBank/DDBJ whole genome shotgun (WGS) entry which is preliminary data.</text>
</comment>
<dbReference type="SUPFAM" id="SSF160544">
    <property type="entry name" value="EscU C-terminal domain-like"/>
    <property type="match status" value="1"/>
</dbReference>
<proteinExistence type="predicted"/>
<gene>
    <name evidence="1" type="ORF">JOC49_000080</name>
</gene>
<reference evidence="1 2" key="1">
    <citation type="submission" date="2021-01" db="EMBL/GenBank/DDBJ databases">
        <title>Genomic Encyclopedia of Type Strains, Phase IV (KMG-IV): sequencing the most valuable type-strain genomes for metagenomic binning, comparative biology and taxonomic classification.</title>
        <authorList>
            <person name="Goeker M."/>
        </authorList>
    </citation>
    <scope>NUCLEOTIDE SEQUENCE [LARGE SCALE GENOMIC DNA]</scope>
    <source>
        <strain evidence="1 2">DSM 24436</strain>
    </source>
</reference>
<dbReference type="InterPro" id="IPR029025">
    <property type="entry name" value="T3SS_substrate_exporter_C"/>
</dbReference>
<keyword evidence="1" id="KW-0966">Cell projection</keyword>